<dbReference type="Proteomes" id="UP000000305">
    <property type="component" value="Unassembled WGS sequence"/>
</dbReference>
<feature type="signal peptide" evidence="4">
    <location>
        <begin position="1"/>
        <end position="20"/>
    </location>
</feature>
<sequence>MRRIFLVLLLVLLGVTFTSTGIVDRISNPIKSYFNGLKTKDSKDTFSIEDPSIFTLDDLDIPESYAIKPPVTINKNKPDKEAATVQKKRPVKKRKPSAAATRPRPSASTRPRPSSVSKTRRRTTTKRPKVNLENVILPESGELPVTGAHAVVATHMGEISVFTSDGRLWLNGPGIPKPVPLGSALDSDSIAKCRLTDTCGQNIILPLTADRTILMEQAIKPSYESTKFPEERDYPLICTWNVKVNKACRRARITMKLDERSRLPDEDECAKGYLRVSPFMNETKICGRIDSIPAFHWYVEDQQPNDVSITMKNIGINDGFSEGMAFTLQGECLPIERGTFDVGQENREAYTNWMDRLLTEASTKGHGATISIPASTHQTPFDLPILPPIHLDDPNKKYSSWLTPAVPAKDNIDDAPTDITTLLDATNSTNTR</sequence>
<dbReference type="InterPro" id="IPR000859">
    <property type="entry name" value="CUB_dom"/>
</dbReference>
<feature type="chain" id="PRO_5003241283" description="CUB domain-containing protein" evidence="4">
    <location>
        <begin position="21"/>
        <end position="432"/>
    </location>
</feature>
<proteinExistence type="predicted"/>
<dbReference type="AlphaFoldDB" id="E9GJK8"/>
<accession>E9GJK8</accession>
<dbReference type="HOGENOM" id="CLU_635030_0_0_1"/>
<name>E9GJK8_DAPPU</name>
<dbReference type="InParanoid" id="E9GJK8"/>
<dbReference type="PROSITE" id="PS01180">
    <property type="entry name" value="CUB"/>
    <property type="match status" value="1"/>
</dbReference>
<feature type="compositionally biased region" description="Low complexity" evidence="3">
    <location>
        <begin position="97"/>
        <end position="117"/>
    </location>
</feature>
<evidence type="ECO:0000256" key="1">
    <source>
        <dbReference type="ARBA" id="ARBA00023157"/>
    </source>
</evidence>
<dbReference type="EMBL" id="GL732547">
    <property type="protein sequence ID" value="EFX80480.1"/>
    <property type="molecule type" value="Genomic_DNA"/>
</dbReference>
<keyword evidence="4" id="KW-0732">Signal</keyword>
<keyword evidence="1 2" id="KW-1015">Disulfide bond</keyword>
<gene>
    <name evidence="6" type="ORF">DAPPUDRAFT_103558</name>
</gene>
<dbReference type="PhylomeDB" id="E9GJK8"/>
<evidence type="ECO:0000313" key="6">
    <source>
        <dbReference type="EMBL" id="EFX80480.1"/>
    </source>
</evidence>
<keyword evidence="7" id="KW-1185">Reference proteome</keyword>
<dbReference type="KEGG" id="dpx:DAPPUDRAFT_103558"/>
<evidence type="ECO:0000256" key="2">
    <source>
        <dbReference type="PROSITE-ProRule" id="PRU00059"/>
    </source>
</evidence>
<feature type="region of interest" description="Disordered" evidence="3">
    <location>
        <begin position="69"/>
        <end position="129"/>
    </location>
</feature>
<dbReference type="OrthoDB" id="6347601at2759"/>
<reference evidence="6 7" key="1">
    <citation type="journal article" date="2011" name="Science">
        <title>The ecoresponsive genome of Daphnia pulex.</title>
        <authorList>
            <person name="Colbourne J.K."/>
            <person name="Pfrender M.E."/>
            <person name="Gilbert D."/>
            <person name="Thomas W.K."/>
            <person name="Tucker A."/>
            <person name="Oakley T.H."/>
            <person name="Tokishita S."/>
            <person name="Aerts A."/>
            <person name="Arnold G.J."/>
            <person name="Basu M.K."/>
            <person name="Bauer D.J."/>
            <person name="Caceres C.E."/>
            <person name="Carmel L."/>
            <person name="Casola C."/>
            <person name="Choi J.H."/>
            <person name="Detter J.C."/>
            <person name="Dong Q."/>
            <person name="Dusheyko S."/>
            <person name="Eads B.D."/>
            <person name="Frohlich T."/>
            <person name="Geiler-Samerotte K.A."/>
            <person name="Gerlach D."/>
            <person name="Hatcher P."/>
            <person name="Jogdeo S."/>
            <person name="Krijgsveld J."/>
            <person name="Kriventseva E.V."/>
            <person name="Kultz D."/>
            <person name="Laforsch C."/>
            <person name="Lindquist E."/>
            <person name="Lopez J."/>
            <person name="Manak J.R."/>
            <person name="Muller J."/>
            <person name="Pangilinan J."/>
            <person name="Patwardhan R.P."/>
            <person name="Pitluck S."/>
            <person name="Pritham E.J."/>
            <person name="Rechtsteiner A."/>
            <person name="Rho M."/>
            <person name="Rogozin I.B."/>
            <person name="Sakarya O."/>
            <person name="Salamov A."/>
            <person name="Schaack S."/>
            <person name="Shapiro H."/>
            <person name="Shiga Y."/>
            <person name="Skalitzky C."/>
            <person name="Smith Z."/>
            <person name="Souvorov A."/>
            <person name="Sung W."/>
            <person name="Tang Z."/>
            <person name="Tsuchiya D."/>
            <person name="Tu H."/>
            <person name="Vos H."/>
            <person name="Wang M."/>
            <person name="Wolf Y.I."/>
            <person name="Yamagata H."/>
            <person name="Yamada T."/>
            <person name="Ye Y."/>
            <person name="Shaw J.R."/>
            <person name="Andrews J."/>
            <person name="Crease T.J."/>
            <person name="Tang H."/>
            <person name="Lucas S.M."/>
            <person name="Robertson H.M."/>
            <person name="Bork P."/>
            <person name="Koonin E.V."/>
            <person name="Zdobnov E.M."/>
            <person name="Grigoriev I.V."/>
            <person name="Lynch M."/>
            <person name="Boore J.L."/>
        </authorList>
    </citation>
    <scope>NUCLEOTIDE SEQUENCE [LARGE SCALE GENOMIC DNA]</scope>
</reference>
<evidence type="ECO:0000313" key="7">
    <source>
        <dbReference type="Proteomes" id="UP000000305"/>
    </source>
</evidence>
<feature type="disulfide bond" evidence="2">
    <location>
        <begin position="269"/>
        <end position="286"/>
    </location>
</feature>
<organism evidence="6 7">
    <name type="scientific">Daphnia pulex</name>
    <name type="common">Water flea</name>
    <dbReference type="NCBI Taxonomy" id="6669"/>
    <lineage>
        <taxon>Eukaryota</taxon>
        <taxon>Metazoa</taxon>
        <taxon>Ecdysozoa</taxon>
        <taxon>Arthropoda</taxon>
        <taxon>Crustacea</taxon>
        <taxon>Branchiopoda</taxon>
        <taxon>Diplostraca</taxon>
        <taxon>Cladocera</taxon>
        <taxon>Anomopoda</taxon>
        <taxon>Daphniidae</taxon>
        <taxon>Daphnia</taxon>
    </lineage>
</organism>
<evidence type="ECO:0000259" key="5">
    <source>
        <dbReference type="PROSITE" id="PS01180"/>
    </source>
</evidence>
<protein>
    <recommendedName>
        <fullName evidence="5">CUB domain-containing protein</fullName>
    </recommendedName>
</protein>
<feature type="domain" description="CUB" evidence="5">
    <location>
        <begin position="199"/>
        <end position="333"/>
    </location>
</feature>
<evidence type="ECO:0000256" key="4">
    <source>
        <dbReference type="SAM" id="SignalP"/>
    </source>
</evidence>
<feature type="compositionally biased region" description="Basic residues" evidence="3">
    <location>
        <begin position="86"/>
        <end position="96"/>
    </location>
</feature>
<evidence type="ECO:0000256" key="3">
    <source>
        <dbReference type="SAM" id="MobiDB-lite"/>
    </source>
</evidence>
<feature type="compositionally biased region" description="Basic residues" evidence="3">
    <location>
        <begin position="118"/>
        <end position="129"/>
    </location>
</feature>
<comment type="caution">
    <text evidence="2">Lacks conserved residue(s) required for the propagation of feature annotation.</text>
</comment>